<keyword evidence="1" id="KW-0240">DNA-directed RNA polymerase</keyword>
<evidence type="ECO:0000256" key="2">
    <source>
        <dbReference type="ARBA" id="ARBA00022679"/>
    </source>
</evidence>
<dbReference type="PANTHER" id="PTHR34995:SF1">
    <property type="entry name" value="DNA-DIRECTED RNA POLYMERASE SUBUNIT BETA"/>
    <property type="match status" value="1"/>
</dbReference>
<dbReference type="GO" id="GO:0016779">
    <property type="term" value="F:nucleotidyltransferase activity"/>
    <property type="evidence" value="ECO:0007669"/>
    <property type="project" value="UniProtKB-KW"/>
</dbReference>
<keyword evidence="2" id="KW-0808">Transferase</keyword>
<keyword evidence="5" id="KW-0804">Transcription</keyword>
<keyword evidence="4" id="KW-0479">Metal-binding</keyword>
<dbReference type="EnsemblPlants" id="OB01G25320.1">
    <property type="protein sequence ID" value="OB01G25320.1"/>
    <property type="gene ID" value="OB01G25320"/>
</dbReference>
<dbReference type="HOGENOM" id="CLU_3074868_0_0_1"/>
<reference evidence="6" key="2">
    <citation type="submission" date="2013-04" db="UniProtKB">
        <authorList>
            <consortium name="EnsemblPlants"/>
        </authorList>
    </citation>
    <scope>IDENTIFICATION</scope>
</reference>
<sequence>ISNFSSSYYLLTHNQILLKKYFFLDNLKQNFKALQGLKYSLIDENGRISNFDI</sequence>
<evidence type="ECO:0000313" key="6">
    <source>
        <dbReference type="EnsemblPlants" id="OB01G25320.1"/>
    </source>
</evidence>
<evidence type="ECO:0000256" key="5">
    <source>
        <dbReference type="ARBA" id="ARBA00023163"/>
    </source>
</evidence>
<evidence type="ECO:0000256" key="1">
    <source>
        <dbReference type="ARBA" id="ARBA00022478"/>
    </source>
</evidence>
<evidence type="ECO:0000256" key="4">
    <source>
        <dbReference type="ARBA" id="ARBA00022723"/>
    </source>
</evidence>
<dbReference type="PANTHER" id="PTHR34995">
    <property type="entry name" value="DNA-DIRECTED RNA POLYMERASE SUBUNIT BETA"/>
    <property type="match status" value="1"/>
</dbReference>
<keyword evidence="7" id="KW-1185">Reference proteome</keyword>
<name>J3KZX6_ORYBR</name>
<proteinExistence type="predicted"/>
<reference evidence="6" key="1">
    <citation type="journal article" date="2013" name="Nat. Commun.">
        <title>Whole-genome sequencing of Oryza brachyantha reveals mechanisms underlying Oryza genome evolution.</title>
        <authorList>
            <person name="Chen J."/>
            <person name="Huang Q."/>
            <person name="Gao D."/>
            <person name="Wang J."/>
            <person name="Lang Y."/>
            <person name="Liu T."/>
            <person name="Li B."/>
            <person name="Bai Z."/>
            <person name="Luis Goicoechea J."/>
            <person name="Liang C."/>
            <person name="Chen C."/>
            <person name="Zhang W."/>
            <person name="Sun S."/>
            <person name="Liao Y."/>
            <person name="Zhang X."/>
            <person name="Yang L."/>
            <person name="Song C."/>
            <person name="Wang M."/>
            <person name="Shi J."/>
            <person name="Liu G."/>
            <person name="Liu J."/>
            <person name="Zhou H."/>
            <person name="Zhou W."/>
            <person name="Yu Q."/>
            <person name="An N."/>
            <person name="Chen Y."/>
            <person name="Cai Q."/>
            <person name="Wang B."/>
            <person name="Liu B."/>
            <person name="Min J."/>
            <person name="Huang Y."/>
            <person name="Wu H."/>
            <person name="Li Z."/>
            <person name="Zhang Y."/>
            <person name="Yin Y."/>
            <person name="Song W."/>
            <person name="Jiang J."/>
            <person name="Jackson S.A."/>
            <person name="Wing R.A."/>
            <person name="Wang J."/>
            <person name="Chen M."/>
        </authorList>
    </citation>
    <scope>NUCLEOTIDE SEQUENCE [LARGE SCALE GENOMIC DNA]</scope>
    <source>
        <strain evidence="6">cv. IRGC 101232</strain>
    </source>
</reference>
<dbReference type="Proteomes" id="UP000006038">
    <property type="component" value="Chromosome 1"/>
</dbReference>
<dbReference type="AlphaFoldDB" id="J3KZX6"/>
<dbReference type="GO" id="GO:0000428">
    <property type="term" value="C:DNA-directed RNA polymerase complex"/>
    <property type="evidence" value="ECO:0007669"/>
    <property type="project" value="UniProtKB-KW"/>
</dbReference>
<dbReference type="GO" id="GO:0046872">
    <property type="term" value="F:metal ion binding"/>
    <property type="evidence" value="ECO:0007669"/>
    <property type="project" value="UniProtKB-KW"/>
</dbReference>
<keyword evidence="3" id="KW-0548">Nucleotidyltransferase</keyword>
<evidence type="ECO:0000256" key="3">
    <source>
        <dbReference type="ARBA" id="ARBA00022695"/>
    </source>
</evidence>
<evidence type="ECO:0000313" key="7">
    <source>
        <dbReference type="Proteomes" id="UP000006038"/>
    </source>
</evidence>
<protein>
    <submittedName>
        <fullName evidence="6">Uncharacterized protein</fullName>
    </submittedName>
</protein>
<organism evidence="6">
    <name type="scientific">Oryza brachyantha</name>
    <name type="common">malo sina</name>
    <dbReference type="NCBI Taxonomy" id="4533"/>
    <lineage>
        <taxon>Eukaryota</taxon>
        <taxon>Viridiplantae</taxon>
        <taxon>Streptophyta</taxon>
        <taxon>Embryophyta</taxon>
        <taxon>Tracheophyta</taxon>
        <taxon>Spermatophyta</taxon>
        <taxon>Magnoliopsida</taxon>
        <taxon>Liliopsida</taxon>
        <taxon>Poales</taxon>
        <taxon>Poaceae</taxon>
        <taxon>BOP clade</taxon>
        <taxon>Oryzoideae</taxon>
        <taxon>Oryzeae</taxon>
        <taxon>Oryzinae</taxon>
        <taxon>Oryza</taxon>
    </lineage>
</organism>
<dbReference type="Gramene" id="OB01G25320.1">
    <property type="protein sequence ID" value="OB01G25320.1"/>
    <property type="gene ID" value="OB01G25320"/>
</dbReference>
<dbReference type="InterPro" id="IPR050254">
    <property type="entry name" value="RNA_pol_beta''_euk"/>
</dbReference>
<accession>J3KZX6</accession>